<dbReference type="HAMAP" id="MF_01369_B">
    <property type="entry name" value="Ribosomal_uL23_B"/>
    <property type="match status" value="1"/>
</dbReference>
<evidence type="ECO:0000313" key="9">
    <source>
        <dbReference type="Proteomes" id="UP000070483"/>
    </source>
</evidence>
<evidence type="ECO:0000256" key="2">
    <source>
        <dbReference type="ARBA" id="ARBA00022730"/>
    </source>
</evidence>
<keyword evidence="5 6" id="KW-0687">Ribonucleoprotein</keyword>
<sequence length="94" mass="10791">MHITDIIKKPVINTEKARILLENNEYVFIVDKRANKLQIKDAVEKLFNVKVQGVNTLNIKPKNKRFRMSMYKTSAIKKAIVKLKAGESITAYEG</sequence>
<gene>
    <name evidence="6" type="primary">rplW</name>
    <name evidence="8" type="ORF">HMPREF3180_00342</name>
    <name evidence="7" type="ORF">JMUB3933_2091</name>
</gene>
<dbReference type="STRING" id="157687.HMPREF3180_00342"/>
<dbReference type="InterPro" id="IPR013025">
    <property type="entry name" value="Ribosomal_uL23-like"/>
</dbReference>
<reference evidence="7 10" key="3">
    <citation type="submission" date="2019-07" db="EMBL/GenBank/DDBJ databases">
        <title>Complete Genome Sequence of Leptotrichia wadei Strain JMUB3933.</title>
        <authorList>
            <person name="Watanabe S."/>
            <person name="Cui L."/>
        </authorList>
    </citation>
    <scope>NUCLEOTIDE SEQUENCE [LARGE SCALE GENOMIC DNA]</scope>
    <source>
        <strain evidence="7 10">JMUB3933</strain>
    </source>
</reference>
<dbReference type="GO" id="GO:0003735">
    <property type="term" value="F:structural constituent of ribosome"/>
    <property type="evidence" value="ECO:0007669"/>
    <property type="project" value="InterPro"/>
</dbReference>
<dbReference type="AlphaFoldDB" id="A0A134APH2"/>
<evidence type="ECO:0000313" key="10">
    <source>
        <dbReference type="Proteomes" id="UP000321397"/>
    </source>
</evidence>
<dbReference type="GO" id="GO:0005840">
    <property type="term" value="C:ribosome"/>
    <property type="evidence" value="ECO:0007669"/>
    <property type="project" value="UniProtKB-KW"/>
</dbReference>
<dbReference type="Gene3D" id="3.30.70.330">
    <property type="match status" value="1"/>
</dbReference>
<dbReference type="EMBL" id="LSDD01000021">
    <property type="protein sequence ID" value="KXB69602.1"/>
    <property type="molecule type" value="Genomic_DNA"/>
</dbReference>
<evidence type="ECO:0000256" key="4">
    <source>
        <dbReference type="ARBA" id="ARBA00022980"/>
    </source>
</evidence>
<dbReference type="GO" id="GO:0006412">
    <property type="term" value="P:translation"/>
    <property type="evidence" value="ECO:0007669"/>
    <property type="project" value="UniProtKB-UniRule"/>
</dbReference>
<dbReference type="InterPro" id="IPR012678">
    <property type="entry name" value="Ribosomal_uL23/eL15/eS24_sf"/>
</dbReference>
<dbReference type="InterPro" id="IPR012677">
    <property type="entry name" value="Nucleotide-bd_a/b_plait_sf"/>
</dbReference>
<dbReference type="GO" id="GO:0019843">
    <property type="term" value="F:rRNA binding"/>
    <property type="evidence" value="ECO:0007669"/>
    <property type="project" value="UniProtKB-UniRule"/>
</dbReference>
<dbReference type="Pfam" id="PF00276">
    <property type="entry name" value="Ribosomal_L23"/>
    <property type="match status" value="1"/>
</dbReference>
<keyword evidence="4 6" id="KW-0689">Ribosomal protein</keyword>
<reference evidence="9" key="1">
    <citation type="submission" date="2016-01" db="EMBL/GenBank/DDBJ databases">
        <authorList>
            <person name="Mitreva M."/>
            <person name="Pepin K.H."/>
            <person name="Mihindukulasuriya K.A."/>
            <person name="Fulton R."/>
            <person name="Fronick C."/>
            <person name="O'Laughlin M."/>
            <person name="Miner T."/>
            <person name="Herter B."/>
            <person name="Rosa B.A."/>
            <person name="Cordes M."/>
            <person name="Tomlinson C."/>
            <person name="Wollam A."/>
            <person name="Palsikar V.B."/>
            <person name="Mardis E.R."/>
            <person name="Wilson R.K."/>
        </authorList>
    </citation>
    <scope>NUCLEOTIDE SEQUENCE [LARGE SCALE GENOMIC DNA]</scope>
    <source>
        <strain evidence="9">KA00185</strain>
    </source>
</reference>
<name>A0A134APH2_9FUSO</name>
<keyword evidence="2 6" id="KW-0699">rRNA-binding</keyword>
<proteinExistence type="inferred from homology"/>
<dbReference type="EMBL" id="AP019834">
    <property type="protein sequence ID" value="BBM48575.1"/>
    <property type="molecule type" value="Genomic_DNA"/>
</dbReference>
<dbReference type="GeneID" id="84805300"/>
<organism evidence="8 9">
    <name type="scientific">Leptotrichia wadei</name>
    <dbReference type="NCBI Taxonomy" id="157687"/>
    <lineage>
        <taxon>Bacteria</taxon>
        <taxon>Fusobacteriati</taxon>
        <taxon>Fusobacteriota</taxon>
        <taxon>Fusobacteriia</taxon>
        <taxon>Fusobacteriales</taxon>
        <taxon>Leptotrichiaceae</taxon>
        <taxon>Leptotrichia</taxon>
    </lineage>
</organism>
<dbReference type="Proteomes" id="UP000070483">
    <property type="component" value="Unassembled WGS sequence"/>
</dbReference>
<evidence type="ECO:0000313" key="7">
    <source>
        <dbReference type="EMBL" id="BBM48575.1"/>
    </source>
</evidence>
<comment type="similarity">
    <text evidence="1 6">Belongs to the universal ribosomal protein uL23 family.</text>
</comment>
<dbReference type="PANTHER" id="PTHR11620">
    <property type="entry name" value="60S RIBOSOMAL PROTEIN L23A"/>
    <property type="match status" value="1"/>
</dbReference>
<accession>A0A134APH2</accession>
<evidence type="ECO:0000313" key="8">
    <source>
        <dbReference type="EMBL" id="KXB69602.1"/>
    </source>
</evidence>
<dbReference type="SUPFAM" id="SSF54189">
    <property type="entry name" value="Ribosomal proteins S24e, L23 and L15e"/>
    <property type="match status" value="1"/>
</dbReference>
<keyword evidence="3 6" id="KW-0694">RNA-binding</keyword>
<dbReference type="RefSeq" id="WP_018498281.1">
    <property type="nucleotide sequence ID" value="NZ_AP019829.2"/>
</dbReference>
<comment type="subunit">
    <text evidence="6">Part of the 50S ribosomal subunit. Contacts protein L29, and trigger factor when it is bound to the ribosome.</text>
</comment>
<evidence type="ECO:0000256" key="1">
    <source>
        <dbReference type="ARBA" id="ARBA00006700"/>
    </source>
</evidence>
<dbReference type="OrthoDB" id="9793353at2"/>
<dbReference type="FunFam" id="3.30.70.330:FF:000001">
    <property type="entry name" value="50S ribosomal protein L23"/>
    <property type="match status" value="1"/>
</dbReference>
<comment type="function">
    <text evidence="6">One of the early assembly proteins it binds 23S rRNA. One of the proteins that surrounds the polypeptide exit tunnel on the outside of the ribosome. Forms the main docking site for trigger factor binding to the ribosome.</text>
</comment>
<evidence type="ECO:0000256" key="3">
    <source>
        <dbReference type="ARBA" id="ARBA00022884"/>
    </source>
</evidence>
<evidence type="ECO:0000256" key="5">
    <source>
        <dbReference type="ARBA" id="ARBA00023274"/>
    </source>
</evidence>
<dbReference type="GO" id="GO:1990904">
    <property type="term" value="C:ribonucleoprotein complex"/>
    <property type="evidence" value="ECO:0007669"/>
    <property type="project" value="UniProtKB-KW"/>
</dbReference>
<evidence type="ECO:0000256" key="6">
    <source>
        <dbReference type="HAMAP-Rule" id="MF_01369"/>
    </source>
</evidence>
<dbReference type="PATRIC" id="fig|157687.3.peg.345"/>
<dbReference type="Proteomes" id="UP000321397">
    <property type="component" value="Chromosome"/>
</dbReference>
<keyword evidence="9" id="KW-1185">Reference proteome</keyword>
<protein>
    <recommendedName>
        <fullName evidence="6">Large ribosomal subunit protein uL23</fullName>
    </recommendedName>
</protein>
<dbReference type="NCBIfam" id="NF004363">
    <property type="entry name" value="PRK05738.2-4"/>
    <property type="match status" value="1"/>
</dbReference>
<reference evidence="8" key="2">
    <citation type="submission" date="2016-01" db="EMBL/GenBank/DDBJ databases">
        <authorList>
            <person name="Oliw E.H."/>
        </authorList>
    </citation>
    <scope>NUCLEOTIDE SEQUENCE [LARGE SCALE GENOMIC DNA]</scope>
    <source>
        <strain evidence="8">KA00185</strain>
    </source>
</reference>